<dbReference type="Pfam" id="PF17921">
    <property type="entry name" value="Integrase_H2C2"/>
    <property type="match status" value="1"/>
</dbReference>
<dbReference type="SUPFAM" id="SSF53098">
    <property type="entry name" value="Ribonuclease H-like"/>
    <property type="match status" value="1"/>
</dbReference>
<dbReference type="Proteomes" id="UP000018948">
    <property type="component" value="Unassembled WGS sequence"/>
</dbReference>
<dbReference type="InterPro" id="IPR000953">
    <property type="entry name" value="Chromo/chromo_shadow_dom"/>
</dbReference>
<dbReference type="SUPFAM" id="SSF54160">
    <property type="entry name" value="Chromo domain-like"/>
    <property type="match status" value="1"/>
</dbReference>
<sequence>MALELLPGEMRGYWKYHAPSKWFKQAKTGGEINNEKGTFSWIPAPRCPFWTPPLLVSRQQECVGIGEGVYLTKGRTKIKVTLVGSLVYFFDVWVGEMTGQDAILGMDFMFPAGIRLDLADGTLCLPDEIRIQLSGRRPLYGEHVSADCLEELEVIEAGQKIKIPLRSKPSEKLWLTRGEHWIPTLVEGAGWRRYLQVTNISDRTRRSGDETSRFRHRRIISYPEWQNLVLQATTDAVSEEEALIVEPAGPMVDHPQYDPPKSILKRPAAVSNQIAKVSDRRPIENTQEPPMASQPLEDDQVCISEGGELFAEDVDSQMAVLPEVTTTTEDVKLEDIRIENDGESTPEEVDRLRKIIWNRQHLLLGKGNALPPAARGVVCDIDTGDAKPVAQRVRRVALQFCGKLSDLIKGLLSAKIIRVSSSPWTSPIVVIIKKNGVDIRLCIDYRVVNSLTRLMVYPMPLVNDLIEDLDKVLWYCSLDMASGFWVVEMTERARLHHAVRPIRMVAHALWTEECTADLPATLGQCTRATTNPARSTYSNDQSGAVEVFQAGEPDLDSGSPVLGRRSYIDDILVTAESWKSLCDKVDRLVNACDRWNLSISVVKSSWGCRKVDHLGHRVSADGLKAHPKNLETLTTLPFPRTLRAMQSFLGSLNHYSRFIEGLAIYASILYELREIDFHGISRNPGQKTGDEVRADEERLMAQMDERDKWDRAQAAFEMLKNKIATAPVLQHFDPKRVPVVVSYAEAQRAQLWHGRESDPSSSPDPGRVLLHPGHETDQGRLGNWAALLSPWTLETVKCTRGEDEILGTIAASITPRESVDSILSSIARRKQPRQLTSAVIPTVEQGEELLVVGFDGSARVKRGGGACSAIVWKLPEWIVVAAESKYLPDLMVNEAEYQPVVRLRSTLQLGPGTPDHLRGLQLGDTADTRRDRVQGTRPDPSSSTGIGSAENVAGPRVPTRQAGLGPKRGQELLLPKDEGSIVRMAPTTRPRTLPKNSAEVLQLDVVQRSRTDRILRAQNEEKWIHELAPKIADDYEVDDGGLLLYCPRAGRDDGDRDRVAKLVVPEDLQQDVLHHYHTSLEGGHQGVGRTYQRIRTHFHWRGLFKGLQRYMGQCTDCETGKGRPNLRGESPGNIQATYPFQYIAMDPIPSLPKSHKGNTELLIWVDLFTGYVIAKASTSRTAQTIAERYKECVFRWFGASEAIRHDREPGFMSGFFRAFNLIVGQRQRATMAYRPQANGTAQRMVQTLTRALKMYVADINQKDWGEYAERLTFALNTAYDRIRGETPFYLVHGWDARSTLEVTLPLGNTGRRDVEPRRWIYSVQRQYQQARKLVNEVLHDAIEGRADQHNEDVSLHDIKAGDQVSLYLDRVKEGYARKLAHMWHGPFRVAETVDRHALKLVKSYPERPTSTLTKHEADRVDFDEGLLPEDSWERELEEYEYEVERIADVRSSKKTRYGRTRREYLVFWKGYVEPSWVDETDLNCGALLRDFDRGRTDRNRFEAMQSHEE</sequence>
<dbReference type="PANTHER" id="PTHR37984">
    <property type="entry name" value="PROTEIN CBG26694"/>
    <property type="match status" value="1"/>
</dbReference>
<protein>
    <recommendedName>
        <fullName evidence="6">Reverse transcriptase</fullName>
    </recommendedName>
</protein>
<dbReference type="InterPro" id="IPR012337">
    <property type="entry name" value="RNaseH-like_sf"/>
</dbReference>
<dbReference type="FunFam" id="1.10.340.70:FF:000001">
    <property type="entry name" value="Retrovirus-related Pol polyprotein from transposon gypsy-like Protein"/>
    <property type="match status" value="1"/>
</dbReference>
<proteinExistence type="predicted"/>
<evidence type="ECO:0008006" key="6">
    <source>
        <dbReference type="Google" id="ProtNLM"/>
    </source>
</evidence>
<dbReference type="CDD" id="cd00024">
    <property type="entry name" value="CD_CSD"/>
    <property type="match status" value="1"/>
</dbReference>
<organism evidence="4 5">
    <name type="scientific">Phytophthora nicotianae P10297</name>
    <dbReference type="NCBI Taxonomy" id="1317064"/>
    <lineage>
        <taxon>Eukaryota</taxon>
        <taxon>Sar</taxon>
        <taxon>Stramenopiles</taxon>
        <taxon>Oomycota</taxon>
        <taxon>Peronosporomycetes</taxon>
        <taxon>Peronosporales</taxon>
        <taxon>Peronosporaceae</taxon>
        <taxon>Phytophthora</taxon>
    </lineage>
</organism>
<evidence type="ECO:0000259" key="3">
    <source>
        <dbReference type="PROSITE" id="PS50994"/>
    </source>
</evidence>
<dbReference type="CDD" id="cd01647">
    <property type="entry name" value="RT_LTR"/>
    <property type="match status" value="1"/>
</dbReference>
<dbReference type="EMBL" id="ANIY01003047">
    <property type="protein sequence ID" value="ETP37538.1"/>
    <property type="molecule type" value="Genomic_DNA"/>
</dbReference>
<evidence type="ECO:0000313" key="5">
    <source>
        <dbReference type="Proteomes" id="UP000018948"/>
    </source>
</evidence>
<dbReference type="PROSITE" id="PS50994">
    <property type="entry name" value="INTEGRASE"/>
    <property type="match status" value="1"/>
</dbReference>
<evidence type="ECO:0000259" key="2">
    <source>
        <dbReference type="PROSITE" id="PS50013"/>
    </source>
</evidence>
<dbReference type="Gene3D" id="1.10.340.70">
    <property type="match status" value="1"/>
</dbReference>
<accession>W2YSA2</accession>
<gene>
    <name evidence="4" type="ORF">F442_14657</name>
</gene>
<dbReference type="Gene3D" id="3.30.70.270">
    <property type="match status" value="2"/>
</dbReference>
<dbReference type="PROSITE" id="PS50013">
    <property type="entry name" value="CHROMO_2"/>
    <property type="match status" value="1"/>
</dbReference>
<evidence type="ECO:0000256" key="1">
    <source>
        <dbReference type="SAM" id="MobiDB-lite"/>
    </source>
</evidence>
<dbReference type="GO" id="GO:0015074">
    <property type="term" value="P:DNA integration"/>
    <property type="evidence" value="ECO:0007669"/>
    <property type="project" value="InterPro"/>
</dbReference>
<dbReference type="InterPro" id="IPR041588">
    <property type="entry name" value="Integrase_H2C2"/>
</dbReference>
<feature type="region of interest" description="Disordered" evidence="1">
    <location>
        <begin position="907"/>
        <end position="971"/>
    </location>
</feature>
<dbReference type="SUPFAM" id="SSF56672">
    <property type="entry name" value="DNA/RNA polymerases"/>
    <property type="match status" value="1"/>
</dbReference>
<dbReference type="InterPro" id="IPR001584">
    <property type="entry name" value="Integrase_cat-core"/>
</dbReference>
<feature type="domain" description="Chromo" evidence="2">
    <location>
        <begin position="1441"/>
        <end position="1503"/>
    </location>
</feature>
<dbReference type="GO" id="GO:0003676">
    <property type="term" value="F:nucleic acid binding"/>
    <property type="evidence" value="ECO:0007669"/>
    <property type="project" value="InterPro"/>
</dbReference>
<comment type="caution">
    <text evidence="4">The sequence shown here is derived from an EMBL/GenBank/DDBJ whole genome shotgun (WGS) entry which is preliminary data.</text>
</comment>
<dbReference type="OrthoDB" id="127332at2759"/>
<dbReference type="SMART" id="SM00298">
    <property type="entry name" value="CHROMO"/>
    <property type="match status" value="1"/>
</dbReference>
<evidence type="ECO:0000313" key="4">
    <source>
        <dbReference type="EMBL" id="ETP37538.1"/>
    </source>
</evidence>
<dbReference type="InterPro" id="IPR043128">
    <property type="entry name" value="Rev_trsase/Diguanyl_cyclase"/>
</dbReference>
<dbReference type="PANTHER" id="PTHR37984:SF5">
    <property type="entry name" value="PROTEIN NYNRIN-LIKE"/>
    <property type="match status" value="1"/>
</dbReference>
<reference evidence="4 5" key="1">
    <citation type="submission" date="2013-11" db="EMBL/GenBank/DDBJ databases">
        <title>The Genome Sequence of Phytophthora parasitica P10297.</title>
        <authorList>
            <consortium name="The Broad Institute Genomics Platform"/>
            <person name="Russ C."/>
            <person name="Tyler B."/>
            <person name="Panabieres F."/>
            <person name="Shan W."/>
            <person name="Tripathy S."/>
            <person name="Grunwald N."/>
            <person name="Machado M."/>
            <person name="Johnson C.S."/>
            <person name="Walker B."/>
            <person name="Young S.K."/>
            <person name="Zeng Q."/>
            <person name="Gargeya S."/>
            <person name="Fitzgerald M."/>
            <person name="Haas B."/>
            <person name="Abouelleil A."/>
            <person name="Allen A.W."/>
            <person name="Alvarado L."/>
            <person name="Arachchi H.M."/>
            <person name="Berlin A.M."/>
            <person name="Chapman S.B."/>
            <person name="Gainer-Dewar J."/>
            <person name="Goldberg J."/>
            <person name="Griggs A."/>
            <person name="Gujja S."/>
            <person name="Hansen M."/>
            <person name="Howarth C."/>
            <person name="Imamovic A."/>
            <person name="Ireland A."/>
            <person name="Larimer J."/>
            <person name="McCowan C."/>
            <person name="Murphy C."/>
            <person name="Pearson M."/>
            <person name="Poon T.W."/>
            <person name="Priest M."/>
            <person name="Roberts A."/>
            <person name="Saif S."/>
            <person name="Shea T."/>
            <person name="Sisk P."/>
            <person name="Sykes S."/>
            <person name="Wortman J."/>
            <person name="Nusbaum C."/>
            <person name="Birren B."/>
        </authorList>
    </citation>
    <scope>NUCLEOTIDE SEQUENCE [LARGE SCALE GENOMIC DNA]</scope>
    <source>
        <strain evidence="4 5">P10297</strain>
    </source>
</reference>
<feature type="domain" description="Integrase catalytic" evidence="3">
    <location>
        <begin position="1135"/>
        <end position="1295"/>
    </location>
</feature>
<dbReference type="InterPro" id="IPR043502">
    <property type="entry name" value="DNA/RNA_pol_sf"/>
</dbReference>
<dbReference type="Gene3D" id="3.30.420.10">
    <property type="entry name" value="Ribonuclease H-like superfamily/Ribonuclease H"/>
    <property type="match status" value="1"/>
</dbReference>
<dbReference type="InterPro" id="IPR050951">
    <property type="entry name" value="Retrovirus_Pol_polyprotein"/>
</dbReference>
<dbReference type="InterPro" id="IPR036397">
    <property type="entry name" value="RNaseH_sf"/>
</dbReference>
<dbReference type="InterPro" id="IPR016197">
    <property type="entry name" value="Chromo-like_dom_sf"/>
</dbReference>
<name>W2YSA2_PHYNI</name>
<dbReference type="Gene3D" id="2.40.50.40">
    <property type="match status" value="1"/>
</dbReference>
<feature type="region of interest" description="Disordered" evidence="1">
    <location>
        <begin position="751"/>
        <end position="775"/>
    </location>
</feature>